<dbReference type="AlphaFoldDB" id="A0A315ZRC1"/>
<accession>A0A315ZRC1</accession>
<feature type="domain" description="Type II secretion system protein GspF" evidence="8">
    <location>
        <begin position="18"/>
        <end position="140"/>
    </location>
</feature>
<comment type="subcellular location">
    <subcellularLocation>
        <location evidence="1">Cell membrane</location>
        <topology evidence="1">Multi-pass membrane protein</topology>
    </subcellularLocation>
</comment>
<dbReference type="Proteomes" id="UP000254051">
    <property type="component" value="Unassembled WGS sequence"/>
</dbReference>
<feature type="transmembrane region" description="Helical" evidence="7">
    <location>
        <begin position="167"/>
        <end position="189"/>
    </location>
</feature>
<name>A0A315ZRC1_9FIRM</name>
<dbReference type="GO" id="GO:0005886">
    <property type="term" value="C:plasma membrane"/>
    <property type="evidence" value="ECO:0007669"/>
    <property type="project" value="UniProtKB-SubCell"/>
</dbReference>
<feature type="transmembrane region" description="Helical" evidence="7">
    <location>
        <begin position="121"/>
        <end position="147"/>
    </location>
</feature>
<dbReference type="InterPro" id="IPR003004">
    <property type="entry name" value="GspF/PilC"/>
</dbReference>
<evidence type="ECO:0000256" key="7">
    <source>
        <dbReference type="SAM" id="Phobius"/>
    </source>
</evidence>
<dbReference type="EMBL" id="UHJJ01000021">
    <property type="protein sequence ID" value="SUQ16077.1"/>
    <property type="molecule type" value="Genomic_DNA"/>
</dbReference>
<dbReference type="RefSeq" id="WP_109714483.1">
    <property type="nucleotide sequence ID" value="NZ_QGDS01000021.1"/>
</dbReference>
<comment type="similarity">
    <text evidence="2">Belongs to the GSP F family.</text>
</comment>
<dbReference type="Gene3D" id="1.20.81.30">
    <property type="entry name" value="Type II secretion system (T2SS), domain F"/>
    <property type="match status" value="2"/>
</dbReference>
<dbReference type="PRINTS" id="PR00812">
    <property type="entry name" value="BCTERIALGSPF"/>
</dbReference>
<keyword evidence="10" id="KW-1185">Reference proteome</keyword>
<protein>
    <submittedName>
        <fullName evidence="9">Type IV pilus assembly protein PilC</fullName>
    </submittedName>
</protein>
<keyword evidence="6 7" id="KW-0472">Membrane</keyword>
<dbReference type="Pfam" id="PF00482">
    <property type="entry name" value="T2SSF"/>
    <property type="match status" value="2"/>
</dbReference>
<evidence type="ECO:0000256" key="1">
    <source>
        <dbReference type="ARBA" id="ARBA00004651"/>
    </source>
</evidence>
<evidence type="ECO:0000256" key="2">
    <source>
        <dbReference type="ARBA" id="ARBA00005745"/>
    </source>
</evidence>
<sequence>MDKQVQGKPFSNMEISSFCGQVAMILRSGISSIEGITIMLEDASSSEEKKILQAILENMQETGSLYQALADTKLFPSYMLHMIQIGEETGTLDEVMSALNLHYDREDSIAKSIRNAVTYPLIMSGMMVIVIIALLVKVMPIFNQVFIQLGTEMTGFSRTLMNLGNTINRYSIVFAAALILITGLILLGTRTASGRQICRSFGYRFKFTRMIYEEIAACRFAGGMALTLSSGLNPERSMELVSALNEDIHFQEKINSCRHLLDEGSTLPEALHTTGIFTGMYAHMVSIGGKTGTMDQVMDKIAGLYQDDIDTRMNNGLAVLEPTLVIALSLIVGIILLSVMLPLMGIMSSI</sequence>
<feature type="domain" description="Type II secretion system protein GspF" evidence="8">
    <location>
        <begin position="224"/>
        <end position="342"/>
    </location>
</feature>
<gene>
    <name evidence="9" type="ORF">SAMN05216529_12111</name>
</gene>
<keyword evidence="4 7" id="KW-0812">Transmembrane</keyword>
<dbReference type="OrthoDB" id="1733538at2"/>
<evidence type="ECO:0000256" key="4">
    <source>
        <dbReference type="ARBA" id="ARBA00022692"/>
    </source>
</evidence>
<evidence type="ECO:0000256" key="3">
    <source>
        <dbReference type="ARBA" id="ARBA00022475"/>
    </source>
</evidence>
<evidence type="ECO:0000256" key="6">
    <source>
        <dbReference type="ARBA" id="ARBA00023136"/>
    </source>
</evidence>
<dbReference type="InterPro" id="IPR018076">
    <property type="entry name" value="T2SS_GspF_dom"/>
</dbReference>
<reference evidence="10" key="1">
    <citation type="submission" date="2017-07" db="EMBL/GenBank/DDBJ databases">
        <authorList>
            <person name="Varghese N."/>
            <person name="Submissions S."/>
        </authorList>
    </citation>
    <scope>NUCLEOTIDE SEQUENCE [LARGE SCALE GENOMIC DNA]</scope>
    <source>
        <strain evidence="10">NLAE-zl-C134</strain>
    </source>
</reference>
<evidence type="ECO:0000259" key="8">
    <source>
        <dbReference type="Pfam" id="PF00482"/>
    </source>
</evidence>
<evidence type="ECO:0000313" key="9">
    <source>
        <dbReference type="EMBL" id="SUQ16077.1"/>
    </source>
</evidence>
<organism evidence="9 10">
    <name type="scientific">Faecalicatena contorta</name>
    <dbReference type="NCBI Taxonomy" id="39482"/>
    <lineage>
        <taxon>Bacteria</taxon>
        <taxon>Bacillati</taxon>
        <taxon>Bacillota</taxon>
        <taxon>Clostridia</taxon>
        <taxon>Lachnospirales</taxon>
        <taxon>Lachnospiraceae</taxon>
        <taxon>Faecalicatena</taxon>
    </lineage>
</organism>
<dbReference type="InterPro" id="IPR042094">
    <property type="entry name" value="T2SS_GspF_sf"/>
</dbReference>
<feature type="transmembrane region" description="Helical" evidence="7">
    <location>
        <begin position="324"/>
        <end position="346"/>
    </location>
</feature>
<keyword evidence="5 7" id="KW-1133">Transmembrane helix</keyword>
<keyword evidence="3" id="KW-1003">Cell membrane</keyword>
<evidence type="ECO:0000313" key="10">
    <source>
        <dbReference type="Proteomes" id="UP000254051"/>
    </source>
</evidence>
<evidence type="ECO:0000256" key="5">
    <source>
        <dbReference type="ARBA" id="ARBA00022989"/>
    </source>
</evidence>
<dbReference type="PANTHER" id="PTHR30012">
    <property type="entry name" value="GENERAL SECRETION PATHWAY PROTEIN"/>
    <property type="match status" value="1"/>
</dbReference>
<proteinExistence type="inferred from homology"/>
<dbReference type="PANTHER" id="PTHR30012:SF0">
    <property type="entry name" value="TYPE II SECRETION SYSTEM PROTEIN F-RELATED"/>
    <property type="match status" value="1"/>
</dbReference>